<feature type="chain" id="PRO_5032838169" evidence="2">
    <location>
        <begin position="21"/>
        <end position="341"/>
    </location>
</feature>
<dbReference type="Proteomes" id="UP000467214">
    <property type="component" value="Unassembled WGS sequence"/>
</dbReference>
<dbReference type="Pfam" id="PF13416">
    <property type="entry name" value="SBP_bac_8"/>
    <property type="match status" value="1"/>
</dbReference>
<comment type="caution">
    <text evidence="3">The sequence shown here is derived from an EMBL/GenBank/DDBJ whole genome shotgun (WGS) entry which is preliminary data.</text>
</comment>
<dbReference type="PANTHER" id="PTHR30222:SF2">
    <property type="entry name" value="ABC TRANSPORTER SUBSTRATE-BINDING PROTEIN"/>
    <property type="match status" value="1"/>
</dbReference>
<dbReference type="PANTHER" id="PTHR30222">
    <property type="entry name" value="SPERMIDINE/PUTRESCINE-BINDING PERIPLASMIC PROTEIN"/>
    <property type="match status" value="1"/>
</dbReference>
<dbReference type="Gene3D" id="3.40.190.10">
    <property type="entry name" value="Periplasmic binding protein-like II"/>
    <property type="match status" value="2"/>
</dbReference>
<keyword evidence="4" id="KW-1185">Reference proteome</keyword>
<sequence length="341" mass="38034">MHIRGLILVLTSAWVSHVQAAELNVLSFGGANKAAQEIAFYQPFHNSSGIVVNGGDYNGDYYREIVQAKKPTKQWDVVELSSPELTRACSEGRLTRLDWSRIGMPADFVNGSVTDCGVGIFSWSAVLAYNADQVARVPKNWRDFWDVKGIPGKRGMHQSARYTLEFALMADGVPPADVYQVLATPAGVDRAFKKLSQLKPHIVWWESPAQPANMLAYDQVVMSVAYNGRITAAQKDWPKLRVMWNDNIYNLNYWAIPKGADTDNATRFVVFASQPENQKNYASYIDYGPTRLSALQLLPAETAVRMPTAPANLAHATPIDSAFWVKHGQALEMRFNAWLSH</sequence>
<evidence type="ECO:0000256" key="1">
    <source>
        <dbReference type="ARBA" id="ARBA00022729"/>
    </source>
</evidence>
<keyword evidence="1 2" id="KW-0732">Signal</keyword>
<name>A0A845BQL0_9NEIS</name>
<dbReference type="EMBL" id="WSSB01000009">
    <property type="protein sequence ID" value="MXR37448.1"/>
    <property type="molecule type" value="Genomic_DNA"/>
</dbReference>
<evidence type="ECO:0000313" key="4">
    <source>
        <dbReference type="Proteomes" id="UP000467214"/>
    </source>
</evidence>
<proteinExistence type="predicted"/>
<dbReference type="AlphaFoldDB" id="A0A845BQL0"/>
<organism evidence="3 4">
    <name type="scientific">Craterilacuibacter sinensis</name>
    <dbReference type="NCBI Taxonomy" id="2686017"/>
    <lineage>
        <taxon>Bacteria</taxon>
        <taxon>Pseudomonadati</taxon>
        <taxon>Pseudomonadota</taxon>
        <taxon>Betaproteobacteria</taxon>
        <taxon>Neisseriales</taxon>
        <taxon>Neisseriaceae</taxon>
        <taxon>Craterilacuibacter</taxon>
    </lineage>
</organism>
<dbReference type="CDD" id="cd13589">
    <property type="entry name" value="PBP2_polyamine_RpCGA009"/>
    <property type="match status" value="1"/>
</dbReference>
<feature type="signal peptide" evidence="2">
    <location>
        <begin position="1"/>
        <end position="20"/>
    </location>
</feature>
<accession>A0A845BQL0</accession>
<evidence type="ECO:0000256" key="2">
    <source>
        <dbReference type="SAM" id="SignalP"/>
    </source>
</evidence>
<evidence type="ECO:0000313" key="3">
    <source>
        <dbReference type="EMBL" id="MXR37448.1"/>
    </source>
</evidence>
<dbReference type="RefSeq" id="WP_160797023.1">
    <property type="nucleotide sequence ID" value="NZ_WSSB01000009.1"/>
</dbReference>
<dbReference type="SUPFAM" id="SSF53850">
    <property type="entry name" value="Periplasmic binding protein-like II"/>
    <property type="match status" value="1"/>
</dbReference>
<dbReference type="InterPro" id="IPR006059">
    <property type="entry name" value="SBP"/>
</dbReference>
<gene>
    <name evidence="3" type="ORF">GQF02_10725</name>
</gene>
<reference evidence="3 4" key="1">
    <citation type="submission" date="2019-12" db="EMBL/GenBank/DDBJ databases">
        <title>Neisseriaceae gen. nov. sp. Genome sequencing and assembly.</title>
        <authorList>
            <person name="Liu Z."/>
            <person name="Li A."/>
        </authorList>
    </citation>
    <scope>NUCLEOTIDE SEQUENCE [LARGE SCALE GENOMIC DNA]</scope>
    <source>
        <strain evidence="3 4">B2N2-7</strain>
    </source>
</reference>
<protein>
    <submittedName>
        <fullName evidence="3">Extracellular solute-binding protein</fullName>
    </submittedName>
</protein>